<dbReference type="GO" id="GO:0005634">
    <property type="term" value="C:nucleus"/>
    <property type="evidence" value="ECO:0007669"/>
    <property type="project" value="UniProtKB-SubCell"/>
</dbReference>
<dbReference type="STRING" id="74649.A0A2P6SIY7"/>
<feature type="domain" description="NAC" evidence="7">
    <location>
        <begin position="10"/>
        <end position="177"/>
    </location>
</feature>
<dbReference type="EMBL" id="PDCK01000039">
    <property type="protein sequence ID" value="PRQ58639.1"/>
    <property type="molecule type" value="Genomic_DNA"/>
</dbReference>
<accession>A0A2P6SIY7</accession>
<dbReference type="InterPro" id="IPR003441">
    <property type="entry name" value="NAC-dom"/>
</dbReference>
<dbReference type="Pfam" id="PF02365">
    <property type="entry name" value="NAM"/>
    <property type="match status" value="1"/>
</dbReference>
<dbReference type="SUPFAM" id="SSF101941">
    <property type="entry name" value="NAC domain"/>
    <property type="match status" value="1"/>
</dbReference>
<evidence type="ECO:0000259" key="7">
    <source>
        <dbReference type="PROSITE" id="PS51005"/>
    </source>
</evidence>
<proteinExistence type="predicted"/>
<evidence type="ECO:0000313" key="9">
    <source>
        <dbReference type="Proteomes" id="UP000238479"/>
    </source>
</evidence>
<dbReference type="Gene3D" id="2.170.150.80">
    <property type="entry name" value="NAC domain"/>
    <property type="match status" value="1"/>
</dbReference>
<comment type="subcellular location">
    <subcellularLocation>
        <location evidence="1">Nucleus</location>
    </subcellularLocation>
</comment>
<keyword evidence="9" id="KW-1185">Reference proteome</keyword>
<dbReference type="AlphaFoldDB" id="A0A2P6SIY7"/>
<dbReference type="Gramene" id="PRQ58639">
    <property type="protein sequence ID" value="PRQ58639"/>
    <property type="gene ID" value="RchiOBHm_Chr1g0361531"/>
</dbReference>
<dbReference type="PROSITE" id="PS51005">
    <property type="entry name" value="NAC"/>
    <property type="match status" value="1"/>
</dbReference>
<dbReference type="GO" id="GO:0003677">
    <property type="term" value="F:DNA binding"/>
    <property type="evidence" value="ECO:0007669"/>
    <property type="project" value="UniProtKB-KW"/>
</dbReference>
<keyword evidence="2" id="KW-0805">Transcription regulation</keyword>
<evidence type="ECO:0000256" key="1">
    <source>
        <dbReference type="ARBA" id="ARBA00004123"/>
    </source>
</evidence>
<evidence type="ECO:0000256" key="4">
    <source>
        <dbReference type="ARBA" id="ARBA00023163"/>
    </source>
</evidence>
<protein>
    <submittedName>
        <fullName evidence="8">Putative transcription factor NAM family</fullName>
    </submittedName>
</protein>
<keyword evidence="4" id="KW-0804">Transcription</keyword>
<name>A0A2P6SIY7_ROSCH</name>
<evidence type="ECO:0000256" key="2">
    <source>
        <dbReference type="ARBA" id="ARBA00023015"/>
    </source>
</evidence>
<evidence type="ECO:0000256" key="6">
    <source>
        <dbReference type="SAM" id="MobiDB-lite"/>
    </source>
</evidence>
<evidence type="ECO:0000313" key="8">
    <source>
        <dbReference type="EMBL" id="PRQ58639.1"/>
    </source>
</evidence>
<evidence type="ECO:0000256" key="5">
    <source>
        <dbReference type="ARBA" id="ARBA00023242"/>
    </source>
</evidence>
<keyword evidence="3" id="KW-0238">DNA-binding</keyword>
<reference evidence="8 9" key="1">
    <citation type="journal article" date="2018" name="Nat. Genet.">
        <title>The Rosa genome provides new insights in the design of modern roses.</title>
        <authorList>
            <person name="Bendahmane M."/>
        </authorList>
    </citation>
    <scope>NUCLEOTIDE SEQUENCE [LARGE SCALE GENOMIC DNA]</scope>
    <source>
        <strain evidence="9">cv. Old Blush</strain>
    </source>
</reference>
<keyword evidence="5" id="KW-0539">Nucleus</keyword>
<comment type="caution">
    <text evidence="8">The sequence shown here is derived from an EMBL/GenBank/DDBJ whole genome shotgun (WGS) entry which is preliminary data.</text>
</comment>
<dbReference type="PANTHER" id="PTHR31989">
    <property type="entry name" value="NAC DOMAIN-CONTAINING PROTEIN 82-RELATED"/>
    <property type="match status" value="1"/>
</dbReference>
<feature type="region of interest" description="Disordered" evidence="6">
    <location>
        <begin position="95"/>
        <end position="115"/>
    </location>
</feature>
<dbReference type="Proteomes" id="UP000238479">
    <property type="component" value="Chromosome 1"/>
</dbReference>
<sequence>MMMSSGRITLPKGFRFRPSDEELLSHYLKKKNQRKDPEVEAIIPEINVCEHEPRDLPALVFTRAVFLDREWFTMADSPDMEWYFFSPRVFKHSKSKSTRSNRTTEDGYWKKQGKDRRIMTQARSDKQIGGKRILTFYQTDGVQRKQKTDWVIHEYYLTKADSNEQIGDFVLCRLKKKSDKSDHDEQEGPFYGGGGYSMAFINVENQASKELGNVLSISVEGQPDSCNSSDSNMVEEVRTNISISAMKFLI</sequence>
<organism evidence="8 9">
    <name type="scientific">Rosa chinensis</name>
    <name type="common">China rose</name>
    <dbReference type="NCBI Taxonomy" id="74649"/>
    <lineage>
        <taxon>Eukaryota</taxon>
        <taxon>Viridiplantae</taxon>
        <taxon>Streptophyta</taxon>
        <taxon>Embryophyta</taxon>
        <taxon>Tracheophyta</taxon>
        <taxon>Spermatophyta</taxon>
        <taxon>Magnoliopsida</taxon>
        <taxon>eudicotyledons</taxon>
        <taxon>Gunneridae</taxon>
        <taxon>Pentapetalae</taxon>
        <taxon>rosids</taxon>
        <taxon>fabids</taxon>
        <taxon>Rosales</taxon>
        <taxon>Rosaceae</taxon>
        <taxon>Rosoideae</taxon>
        <taxon>Rosoideae incertae sedis</taxon>
        <taxon>Rosa</taxon>
    </lineage>
</organism>
<gene>
    <name evidence="8" type="ORF">RchiOBHm_Chr1g0361531</name>
</gene>
<dbReference type="InterPro" id="IPR036093">
    <property type="entry name" value="NAC_dom_sf"/>
</dbReference>
<dbReference type="GO" id="GO:0006355">
    <property type="term" value="P:regulation of DNA-templated transcription"/>
    <property type="evidence" value="ECO:0007669"/>
    <property type="project" value="InterPro"/>
</dbReference>
<evidence type="ECO:0000256" key="3">
    <source>
        <dbReference type="ARBA" id="ARBA00023125"/>
    </source>
</evidence>